<feature type="transmembrane region" description="Helical" evidence="5">
    <location>
        <begin position="207"/>
        <end position="227"/>
    </location>
</feature>
<evidence type="ECO:0000256" key="1">
    <source>
        <dbReference type="ARBA" id="ARBA00004141"/>
    </source>
</evidence>
<evidence type="ECO:0000313" key="8">
    <source>
        <dbReference type="Proteomes" id="UP000597762"/>
    </source>
</evidence>
<dbReference type="GO" id="GO:0016020">
    <property type="term" value="C:membrane"/>
    <property type="evidence" value="ECO:0007669"/>
    <property type="project" value="UniProtKB-SubCell"/>
</dbReference>
<gene>
    <name evidence="7" type="ORF">SPHA_11637</name>
</gene>
<dbReference type="Gene3D" id="1.20.1250.20">
    <property type="entry name" value="MFS general substrate transporter like domains"/>
    <property type="match status" value="1"/>
</dbReference>
<dbReference type="SUPFAM" id="SSF103473">
    <property type="entry name" value="MFS general substrate transporter"/>
    <property type="match status" value="1"/>
</dbReference>
<dbReference type="PROSITE" id="PS50850">
    <property type="entry name" value="MFS"/>
    <property type="match status" value="1"/>
</dbReference>
<feature type="transmembrane region" description="Helical" evidence="5">
    <location>
        <begin position="438"/>
        <end position="457"/>
    </location>
</feature>
<feature type="transmembrane region" description="Helical" evidence="5">
    <location>
        <begin position="295"/>
        <end position="313"/>
    </location>
</feature>
<proteinExistence type="predicted"/>
<evidence type="ECO:0000256" key="5">
    <source>
        <dbReference type="SAM" id="Phobius"/>
    </source>
</evidence>
<dbReference type="OrthoDB" id="5141738at2759"/>
<dbReference type="CDD" id="cd17317">
    <property type="entry name" value="MFS_SLC22"/>
    <property type="match status" value="1"/>
</dbReference>
<evidence type="ECO:0000256" key="3">
    <source>
        <dbReference type="ARBA" id="ARBA00022989"/>
    </source>
</evidence>
<dbReference type="Pfam" id="PF00083">
    <property type="entry name" value="Sugar_tr"/>
    <property type="match status" value="1"/>
</dbReference>
<evidence type="ECO:0000313" key="7">
    <source>
        <dbReference type="EMBL" id="CAE1171572.1"/>
    </source>
</evidence>
<comment type="caution">
    <text evidence="7">The sequence shown here is derived from an EMBL/GenBank/DDBJ whole genome shotgun (WGS) entry which is preliminary data.</text>
</comment>
<dbReference type="InterPro" id="IPR005828">
    <property type="entry name" value="MFS_sugar_transport-like"/>
</dbReference>
<evidence type="ECO:0000259" key="6">
    <source>
        <dbReference type="PROSITE" id="PS50850"/>
    </source>
</evidence>
<dbReference type="PANTHER" id="PTHR24064">
    <property type="entry name" value="SOLUTE CARRIER FAMILY 22 MEMBER"/>
    <property type="match status" value="1"/>
</dbReference>
<keyword evidence="8" id="KW-1185">Reference proteome</keyword>
<evidence type="ECO:0000256" key="4">
    <source>
        <dbReference type="ARBA" id="ARBA00023136"/>
    </source>
</evidence>
<keyword evidence="3 5" id="KW-1133">Transmembrane helix</keyword>
<dbReference type="InterPro" id="IPR020846">
    <property type="entry name" value="MFS_dom"/>
</dbReference>
<dbReference type="InterPro" id="IPR036259">
    <property type="entry name" value="MFS_trans_sf"/>
</dbReference>
<name>A0A812B7J1_ACAPH</name>
<feature type="transmembrane region" description="Helical" evidence="5">
    <location>
        <begin position="233"/>
        <end position="255"/>
    </location>
</feature>
<comment type="subcellular location">
    <subcellularLocation>
        <location evidence="1">Membrane</location>
        <topology evidence="1">Multi-pass membrane protein</topology>
    </subcellularLocation>
</comment>
<feature type="transmembrane region" description="Helical" evidence="5">
    <location>
        <begin position="410"/>
        <end position="431"/>
    </location>
</feature>
<feature type="transmembrane region" description="Helical" evidence="5">
    <location>
        <begin position="267"/>
        <end position="289"/>
    </location>
</feature>
<accession>A0A812B7J1</accession>
<organism evidence="7 8">
    <name type="scientific">Acanthosepion pharaonis</name>
    <name type="common">Pharaoh cuttlefish</name>
    <name type="synonym">Sepia pharaonis</name>
    <dbReference type="NCBI Taxonomy" id="158019"/>
    <lineage>
        <taxon>Eukaryota</taxon>
        <taxon>Metazoa</taxon>
        <taxon>Spiralia</taxon>
        <taxon>Lophotrochozoa</taxon>
        <taxon>Mollusca</taxon>
        <taxon>Cephalopoda</taxon>
        <taxon>Coleoidea</taxon>
        <taxon>Decapodiformes</taxon>
        <taxon>Sepiida</taxon>
        <taxon>Sepiina</taxon>
        <taxon>Sepiidae</taxon>
        <taxon>Acanthosepion</taxon>
    </lineage>
</organism>
<dbReference type="AlphaFoldDB" id="A0A812B7J1"/>
<sequence length="583" mass="64858">MLHDGNHLDVFADPPVVLPVARLVLDEILFLREEPHHPGGPVLDLVQQSRCLDLPRLLGGIRDEHAVRLAVGGVNNVFLDRSADRRLGTAHVSGDLGVALASIVDCLLDDSDELVSPNGQRTNVVGLSFGSKLVLVLTRLPLPPNVHDHGPLEPKPGCSKERSSVVSEFELVCERKWLKSTSKSVFFAGRLVGAVIFGQLADRFGRYPCFFISTVLLSCCGIINAFVPSFIPFIILYFFQGLWQIGAYFCAYTIAIEIVPLKYRMPVNFIVHISYAIGMMILAGIAYAVNDWRQLEIAISVPFIFFIFCWRIIPESPRWLLVRREDVKCKKLLENIARVNGVKFAIDEKSLQKMMPNKNLGKVKTYTFVDLISKCSLAKLSFNVWFNWLVNSMVYYGVTLNAVNMAGNPYLNFVSMAAIEVPANAMCILTFKYFGRRLPIFFYMLFGGINCLATSFVPQKPSWIPLTLALLGKFGSTAAYGGIYLVAAELFPTLARNIGMGMSSMFSRIGGLLAPFILDLSAKCNDRSCQSAVDLLADPSTRYDGTFEVGKLMDCLRLSHANDDVGRMILLPKHRLVEYLCLL</sequence>
<feature type="transmembrane region" description="Helical" evidence="5">
    <location>
        <begin position="380"/>
        <end position="398"/>
    </location>
</feature>
<feature type="domain" description="Major facilitator superfamily (MFS) profile" evidence="6">
    <location>
        <begin position="134"/>
        <end position="583"/>
    </location>
</feature>
<keyword evidence="2 5" id="KW-0812">Transmembrane</keyword>
<protein>
    <submittedName>
        <fullName evidence="7">SLC22A4_5</fullName>
    </submittedName>
</protein>
<evidence type="ECO:0000256" key="2">
    <source>
        <dbReference type="ARBA" id="ARBA00022692"/>
    </source>
</evidence>
<dbReference type="EMBL" id="CAHIKZ030000385">
    <property type="protein sequence ID" value="CAE1171572.1"/>
    <property type="molecule type" value="Genomic_DNA"/>
</dbReference>
<dbReference type="GO" id="GO:0022857">
    <property type="term" value="F:transmembrane transporter activity"/>
    <property type="evidence" value="ECO:0007669"/>
    <property type="project" value="InterPro"/>
</dbReference>
<dbReference type="Proteomes" id="UP000597762">
    <property type="component" value="Unassembled WGS sequence"/>
</dbReference>
<reference evidence="7" key="1">
    <citation type="submission" date="2021-01" db="EMBL/GenBank/DDBJ databases">
        <authorList>
            <person name="Li R."/>
            <person name="Bekaert M."/>
        </authorList>
    </citation>
    <scope>NUCLEOTIDE SEQUENCE</scope>
    <source>
        <strain evidence="7">Farmed</strain>
    </source>
</reference>
<keyword evidence="4 5" id="KW-0472">Membrane</keyword>